<dbReference type="EMBL" id="GGEC01072406">
    <property type="protein sequence ID" value="MBX52890.1"/>
    <property type="molecule type" value="Transcribed_RNA"/>
</dbReference>
<name>A0A2P2PDS3_RHIMU</name>
<keyword evidence="1" id="KW-0732">Signal</keyword>
<feature type="chain" id="PRO_5015106418" evidence="1">
    <location>
        <begin position="19"/>
        <end position="55"/>
    </location>
</feature>
<dbReference type="AlphaFoldDB" id="A0A2P2PDS3"/>
<organism evidence="2">
    <name type="scientific">Rhizophora mucronata</name>
    <name type="common">Asiatic mangrove</name>
    <dbReference type="NCBI Taxonomy" id="61149"/>
    <lineage>
        <taxon>Eukaryota</taxon>
        <taxon>Viridiplantae</taxon>
        <taxon>Streptophyta</taxon>
        <taxon>Embryophyta</taxon>
        <taxon>Tracheophyta</taxon>
        <taxon>Spermatophyta</taxon>
        <taxon>Magnoliopsida</taxon>
        <taxon>eudicotyledons</taxon>
        <taxon>Gunneridae</taxon>
        <taxon>Pentapetalae</taxon>
        <taxon>rosids</taxon>
        <taxon>fabids</taxon>
        <taxon>Malpighiales</taxon>
        <taxon>Rhizophoraceae</taxon>
        <taxon>Rhizophora</taxon>
    </lineage>
</organism>
<feature type="signal peptide" evidence="1">
    <location>
        <begin position="1"/>
        <end position="18"/>
    </location>
</feature>
<sequence>MLLLFALCFSHMLKIIFFFQKEKKKVYLVREDDKMRLAIQSAADDGEMETYRTQI</sequence>
<proteinExistence type="predicted"/>
<reference evidence="2" key="1">
    <citation type="submission" date="2018-02" db="EMBL/GenBank/DDBJ databases">
        <title>Rhizophora mucronata_Transcriptome.</title>
        <authorList>
            <person name="Meera S.P."/>
            <person name="Sreeshan A."/>
            <person name="Augustine A."/>
        </authorList>
    </citation>
    <scope>NUCLEOTIDE SEQUENCE</scope>
    <source>
        <tissue evidence="2">Leaf</tissue>
    </source>
</reference>
<protein>
    <submittedName>
        <fullName evidence="2">Uncharacterized protein</fullName>
    </submittedName>
</protein>
<evidence type="ECO:0000256" key="1">
    <source>
        <dbReference type="SAM" id="SignalP"/>
    </source>
</evidence>
<accession>A0A2P2PDS3</accession>
<evidence type="ECO:0000313" key="2">
    <source>
        <dbReference type="EMBL" id="MBX52890.1"/>
    </source>
</evidence>